<dbReference type="AlphaFoldDB" id="A0A6C0DUX3"/>
<dbReference type="EMBL" id="MN739677">
    <property type="protein sequence ID" value="QHT20434.1"/>
    <property type="molecule type" value="Genomic_DNA"/>
</dbReference>
<name>A0A6C0DUX3_9ZZZZ</name>
<organism evidence="1">
    <name type="scientific">viral metagenome</name>
    <dbReference type="NCBI Taxonomy" id="1070528"/>
    <lineage>
        <taxon>unclassified sequences</taxon>
        <taxon>metagenomes</taxon>
        <taxon>organismal metagenomes</taxon>
    </lineage>
</organism>
<proteinExistence type="predicted"/>
<reference evidence="1" key="1">
    <citation type="journal article" date="2020" name="Nature">
        <title>Giant virus diversity and host interactions through global metagenomics.</title>
        <authorList>
            <person name="Schulz F."/>
            <person name="Roux S."/>
            <person name="Paez-Espino D."/>
            <person name="Jungbluth S."/>
            <person name="Walsh D.A."/>
            <person name="Denef V.J."/>
            <person name="McMahon K.D."/>
            <person name="Konstantinidis K.T."/>
            <person name="Eloe-Fadrosh E.A."/>
            <person name="Kyrpides N.C."/>
            <person name="Woyke T."/>
        </authorList>
    </citation>
    <scope>NUCLEOTIDE SEQUENCE</scope>
    <source>
        <strain evidence="1">GVMAG-M-3300023174-60</strain>
    </source>
</reference>
<evidence type="ECO:0000313" key="1">
    <source>
        <dbReference type="EMBL" id="QHT20434.1"/>
    </source>
</evidence>
<accession>A0A6C0DUX3</accession>
<sequence>MNASDIVNAKKNRTLFQAYYRPTIFPGKTTSTLNICPISSFSTGTTTYTSTSSIQYNYVCNTPSISYELSNDVNSGKYLCGYPYCSTISIWNTGQTIPAGVCNCKVSFLNWKNTNSTIIYSYSTINYSSVQTFSTVTMTGPGPVICPLTDFYQGTNFDNRCNTCNSALYGNACSNC</sequence>
<protein>
    <submittedName>
        <fullName evidence="1">Uncharacterized protein</fullName>
    </submittedName>
</protein>